<gene>
    <name evidence="1" type="ORF">QC762_511680</name>
</gene>
<organism evidence="1 2">
    <name type="scientific">Podospora pseudocomata</name>
    <dbReference type="NCBI Taxonomy" id="2093779"/>
    <lineage>
        <taxon>Eukaryota</taxon>
        <taxon>Fungi</taxon>
        <taxon>Dikarya</taxon>
        <taxon>Ascomycota</taxon>
        <taxon>Pezizomycotina</taxon>
        <taxon>Sordariomycetes</taxon>
        <taxon>Sordariomycetidae</taxon>
        <taxon>Sordariales</taxon>
        <taxon>Podosporaceae</taxon>
        <taxon>Podospora</taxon>
    </lineage>
</organism>
<dbReference type="RefSeq" id="XP_062742215.1">
    <property type="nucleotide sequence ID" value="XM_062891563.1"/>
</dbReference>
<protein>
    <submittedName>
        <fullName evidence="1">Uncharacterized protein</fullName>
    </submittedName>
</protein>
<keyword evidence="2" id="KW-1185">Reference proteome</keyword>
<reference evidence="1 2" key="1">
    <citation type="journal article" date="2023" name="bioRxiv">
        <title>High-quality genome assemblies of four members of thePodospora anserinaspecies complex.</title>
        <authorList>
            <person name="Ament-Velasquez S.L."/>
            <person name="Vogan A.A."/>
            <person name="Wallerman O."/>
            <person name="Hartmann F."/>
            <person name="Gautier V."/>
            <person name="Silar P."/>
            <person name="Giraud T."/>
            <person name="Johannesson H."/>
        </authorList>
    </citation>
    <scope>NUCLEOTIDE SEQUENCE [LARGE SCALE GENOMIC DNA]</scope>
    <source>
        <strain evidence="1 2">CBS 415.72m</strain>
    </source>
</reference>
<dbReference type="Proteomes" id="UP001323405">
    <property type="component" value="Unassembled WGS sequence"/>
</dbReference>
<accession>A0ABR0GBV4</accession>
<sequence length="415" mass="47797">MCDNPASFFREIQHNWRRYGISRVQVLKILSAAEGILEAWPSSRTSPWLIVPWIDILGVASSEYAHDFLLDRLRTLDAAGQVSVEYNTYLLTAVLSDDLFGIDGKFFEIVNEEDSALFHNPKCDLKEVVIGSLEMTLEVLRTREINPNLRTFSYNGYTINGDTPAAFHVSPTEAAARLLLAANVTHCIQGLIAPVINKLLDLGADLSKRTRFTICPVYQHEMKGIFEFSSHGWSSIACAEIVDAIHGGGLFVETDTATLLALARRMFYHRDDLSDSEKDYVRRLRKTKFRVTRIIYISRDYNCFDTTDSTYTDSLAHSLKRIVMIEDAKFYLMEIDKLMESMQNNLERRKRRDLVKKFIAEDIAWSWSDERTRRPQKYVDRREPLEDVSRQSKTLHNQLEFLEDDSFSDDDSSLF</sequence>
<proteinExistence type="predicted"/>
<name>A0ABR0GBV4_9PEZI</name>
<dbReference type="EMBL" id="JAFFHA010000007">
    <property type="protein sequence ID" value="KAK4653240.1"/>
    <property type="molecule type" value="Genomic_DNA"/>
</dbReference>
<evidence type="ECO:0000313" key="1">
    <source>
        <dbReference type="EMBL" id="KAK4653240.1"/>
    </source>
</evidence>
<comment type="caution">
    <text evidence="1">The sequence shown here is derived from an EMBL/GenBank/DDBJ whole genome shotgun (WGS) entry which is preliminary data.</text>
</comment>
<dbReference type="GeneID" id="87911470"/>
<evidence type="ECO:0000313" key="2">
    <source>
        <dbReference type="Proteomes" id="UP001323405"/>
    </source>
</evidence>